<sequence>MHMTLGELKSRRHEPISLVEIVSMEGRYYMVRFYIGGSGYILANDQDKAVLFAGACVAREVMRGFIVAEFDLIPPTGTDEMIGMPDSSSEPMRVQF</sequence>
<evidence type="ECO:0000313" key="2">
    <source>
        <dbReference type="Proteomes" id="UP000036406"/>
    </source>
</evidence>
<accession>A0A0H4I2Q3</accession>
<keyword evidence="2" id="KW-1185">Reference proteome</keyword>
<dbReference type="KEGG" id="mpq:ABA45_06255"/>
<dbReference type="AlphaFoldDB" id="A0A0H4I2Q3"/>
<proteinExistence type="predicted"/>
<organism evidence="1 2">
    <name type="scientific">Marinobacter psychrophilus</name>
    <dbReference type="NCBI Taxonomy" id="330734"/>
    <lineage>
        <taxon>Bacteria</taxon>
        <taxon>Pseudomonadati</taxon>
        <taxon>Pseudomonadota</taxon>
        <taxon>Gammaproteobacteria</taxon>
        <taxon>Pseudomonadales</taxon>
        <taxon>Marinobacteraceae</taxon>
        <taxon>Marinobacter</taxon>
    </lineage>
</organism>
<dbReference type="InterPro" id="IPR045508">
    <property type="entry name" value="DUF6482"/>
</dbReference>
<dbReference type="PATRIC" id="fig|330734.3.peg.1324"/>
<gene>
    <name evidence="1" type="ORF">ABA45_06255</name>
</gene>
<dbReference type="Proteomes" id="UP000036406">
    <property type="component" value="Chromosome"/>
</dbReference>
<dbReference type="Pfam" id="PF20090">
    <property type="entry name" value="DUF6482"/>
    <property type="match status" value="1"/>
</dbReference>
<reference evidence="1 2" key="1">
    <citation type="submission" date="2015-05" db="EMBL/GenBank/DDBJ databases">
        <title>Complete genome of Marinobacter psychrophilus strain 20041T isolated from sea-ice of the Canadian Basin.</title>
        <authorList>
            <person name="Song L."/>
            <person name="Ren L."/>
            <person name="Yu Y."/>
            <person name="Wang X."/>
        </authorList>
    </citation>
    <scope>NUCLEOTIDE SEQUENCE [LARGE SCALE GENOMIC DNA]</scope>
    <source>
        <strain evidence="1 2">20041</strain>
    </source>
</reference>
<name>A0A0H4I2Q3_9GAMM</name>
<dbReference type="RefSeq" id="WP_048384775.1">
    <property type="nucleotide sequence ID" value="NZ_CP011494.1"/>
</dbReference>
<evidence type="ECO:0000313" key="1">
    <source>
        <dbReference type="EMBL" id="AKO52078.1"/>
    </source>
</evidence>
<dbReference type="EMBL" id="CP011494">
    <property type="protein sequence ID" value="AKO52078.1"/>
    <property type="molecule type" value="Genomic_DNA"/>
</dbReference>
<protein>
    <submittedName>
        <fullName evidence="1">Uncharacterized protein</fullName>
    </submittedName>
</protein>